<dbReference type="GO" id="GO:0017000">
    <property type="term" value="P:antibiotic biosynthetic process"/>
    <property type="evidence" value="ECO:0007669"/>
    <property type="project" value="InterPro"/>
</dbReference>
<organism evidence="6 7">
    <name type="scientific">Bauldia litoralis</name>
    <dbReference type="NCBI Taxonomy" id="665467"/>
    <lineage>
        <taxon>Bacteria</taxon>
        <taxon>Pseudomonadati</taxon>
        <taxon>Pseudomonadota</taxon>
        <taxon>Alphaproteobacteria</taxon>
        <taxon>Hyphomicrobiales</taxon>
        <taxon>Kaistiaceae</taxon>
        <taxon>Bauldia</taxon>
    </lineage>
</organism>
<dbReference type="CDD" id="cd03747">
    <property type="entry name" value="Ntn_PGA_like"/>
    <property type="match status" value="1"/>
</dbReference>
<dbReference type="InterPro" id="IPR043147">
    <property type="entry name" value="Penicillin_amidase_A-knob"/>
</dbReference>
<dbReference type="PANTHER" id="PTHR34218:SF4">
    <property type="entry name" value="ACYL-HOMOSERINE LACTONE ACYLASE QUIP"/>
    <property type="match status" value="1"/>
</dbReference>
<dbReference type="InterPro" id="IPR029055">
    <property type="entry name" value="Ntn_hydrolases_N"/>
</dbReference>
<dbReference type="Gene3D" id="3.60.20.10">
    <property type="entry name" value="Glutamine Phosphoribosylpyrophosphate, subunit 1, domain 1"/>
    <property type="match status" value="1"/>
</dbReference>
<keyword evidence="2" id="KW-0378">Hydrolase</keyword>
<feature type="binding site" evidence="5">
    <location>
        <position position="317"/>
    </location>
    <ligand>
        <name>Ca(2+)</name>
        <dbReference type="ChEBI" id="CHEBI:29108"/>
    </ligand>
</feature>
<protein>
    <submittedName>
        <fullName evidence="6">Penicillin amidase</fullName>
    </submittedName>
</protein>
<dbReference type="Gene3D" id="1.10.439.10">
    <property type="entry name" value="Penicillin Amidohydrolase, domain 1"/>
    <property type="match status" value="1"/>
</dbReference>
<evidence type="ECO:0000313" key="7">
    <source>
        <dbReference type="Proteomes" id="UP000199071"/>
    </source>
</evidence>
<evidence type="ECO:0000256" key="2">
    <source>
        <dbReference type="ARBA" id="ARBA00022801"/>
    </source>
</evidence>
<keyword evidence="5" id="KW-0479">Metal-binding</keyword>
<comment type="cofactor">
    <cofactor evidence="5">
        <name>Ca(2+)</name>
        <dbReference type="ChEBI" id="CHEBI:29108"/>
    </cofactor>
    <text evidence="5">Binds 1 Ca(2+) ion per dimer.</text>
</comment>
<keyword evidence="3" id="KW-0865">Zymogen</keyword>
<keyword evidence="5" id="KW-0106">Calcium</keyword>
<dbReference type="SUPFAM" id="SSF56235">
    <property type="entry name" value="N-terminal nucleophile aminohydrolases (Ntn hydrolases)"/>
    <property type="match status" value="1"/>
</dbReference>
<dbReference type="Proteomes" id="UP000199071">
    <property type="component" value="Unassembled WGS sequence"/>
</dbReference>
<sequence length="782" mass="86510">MEEQRIEVTGIEQPIEIVVDKWGIPHIRAGSNRDLFFAQGFNAARDRLWQLDLWRKRGLGLLARDFGPGYVAQDGASRLFIYRGDMDAEWAVYAPDARLICEDFVRGINAYVDLIERYPHWMPPEFIEIGTRPDKWEAADVVRIRVHSWMRNALSEGVRANVLAGADAEVDLLRQNLSHGKRPVVADGIDLATIPIEVLDIYKLALTPVSFGKDRLAAKADDAASWTKLTPLGEVIRDTNASGSNNWVIAGDRTESGRPIMANDPHRAHAIPSLRYIVHLTSPEFDGIGAGEPVLPGIMIGHNGTIAFGLTLFFGPDEEDIYVYETEPGNPNRYRYGDGFEDMTVITEEVPVKGGDVEDVILKYTRHGPVIREEPDNHRAYAVRSVWFEPGASPYAVSLSAMRRKNFTDFKADMERWSVPAVNMVYADTSGDIAWIVAAQSPIRPNWDGLTPVPGDGRYEWAGFYTAKELPHMLNPIEGFFATANEMNLPADWPHEELQVGYEWYDRARATRLAETFAATPVHSVATSQAMQTDIVSMPARRAVALLAPLSSKEQTESKALAMLRGFDGVISSDSPAAALFEVWWSKHLRPNLFARATPDSKIRALLAPGDADGVLDALETPGHWFGPDPKQSRDELLLSTLVAAWRECADLMGEDGAAWQWGKLHHGYFAHALTTIGVSPEGMAMDVGPLPIAGSDATPMNTMYRFSDFRVVLGASFRIVVDVGGWDNSVCINAPGQSGDPRSPHYGDLALMWSLGEYVPMSYSREAVDKVAEKIITLLPA</sequence>
<proteinExistence type="inferred from homology"/>
<accession>A0A1G6EM41</accession>
<gene>
    <name evidence="6" type="ORF">SAMN02982931_04685</name>
</gene>
<reference evidence="6 7" key="1">
    <citation type="submission" date="2016-10" db="EMBL/GenBank/DDBJ databases">
        <authorList>
            <person name="de Groot N.N."/>
        </authorList>
    </citation>
    <scope>NUCLEOTIDE SEQUENCE [LARGE SCALE GENOMIC DNA]</scope>
    <source>
        <strain evidence="6 7">ATCC 35022</strain>
    </source>
</reference>
<dbReference type="GO" id="GO:0046872">
    <property type="term" value="F:metal ion binding"/>
    <property type="evidence" value="ECO:0007669"/>
    <property type="project" value="UniProtKB-KW"/>
</dbReference>
<dbReference type="PANTHER" id="PTHR34218">
    <property type="entry name" value="PEPTIDASE S45 PENICILLIN AMIDASE"/>
    <property type="match status" value="1"/>
</dbReference>
<evidence type="ECO:0000256" key="4">
    <source>
        <dbReference type="PIRSR" id="PIRSR001227-1"/>
    </source>
</evidence>
<dbReference type="PIRSF" id="PIRSF001227">
    <property type="entry name" value="Pen_acylase"/>
    <property type="match status" value="1"/>
</dbReference>
<evidence type="ECO:0000256" key="1">
    <source>
        <dbReference type="ARBA" id="ARBA00006586"/>
    </source>
</evidence>
<dbReference type="GO" id="GO:0016811">
    <property type="term" value="F:hydrolase activity, acting on carbon-nitrogen (but not peptide) bonds, in linear amides"/>
    <property type="evidence" value="ECO:0007669"/>
    <property type="project" value="InterPro"/>
</dbReference>
<dbReference type="InterPro" id="IPR043146">
    <property type="entry name" value="Penicillin_amidase_N_B-knob"/>
</dbReference>
<evidence type="ECO:0000256" key="3">
    <source>
        <dbReference type="ARBA" id="ARBA00023145"/>
    </source>
</evidence>
<name>A0A1G6EM41_9HYPH</name>
<feature type="active site" description="Nucleophile" evidence="4">
    <location>
        <position position="244"/>
    </location>
</feature>
<comment type="similarity">
    <text evidence="1">Belongs to the peptidase S45 family.</text>
</comment>
<evidence type="ECO:0000313" key="6">
    <source>
        <dbReference type="EMBL" id="SDB58454.1"/>
    </source>
</evidence>
<dbReference type="RefSeq" id="WP_090881117.1">
    <property type="nucleotide sequence ID" value="NZ_FMXQ01000015.1"/>
</dbReference>
<keyword evidence="7" id="KW-1185">Reference proteome</keyword>
<dbReference type="InterPro" id="IPR014395">
    <property type="entry name" value="Pen/GL7ACA/AHL_acylase"/>
</dbReference>
<dbReference type="OrthoDB" id="9760084at2"/>
<dbReference type="InterPro" id="IPR002692">
    <property type="entry name" value="S45"/>
</dbReference>
<dbReference type="Gene3D" id="2.30.120.10">
    <property type="match status" value="1"/>
</dbReference>
<dbReference type="STRING" id="665467.SAMN02982931_04685"/>
<dbReference type="Pfam" id="PF01804">
    <property type="entry name" value="Penicil_amidase"/>
    <property type="match status" value="1"/>
</dbReference>
<dbReference type="EMBL" id="FMXQ01000015">
    <property type="protein sequence ID" value="SDB58454.1"/>
    <property type="molecule type" value="Genomic_DNA"/>
</dbReference>
<dbReference type="InterPro" id="IPR023343">
    <property type="entry name" value="Penicillin_amidase_dom1"/>
</dbReference>
<evidence type="ECO:0000256" key="5">
    <source>
        <dbReference type="PIRSR" id="PIRSR001227-2"/>
    </source>
</evidence>
<dbReference type="AlphaFoldDB" id="A0A1G6EM41"/>
<feature type="binding site" evidence="5">
    <location>
        <position position="320"/>
    </location>
    <ligand>
        <name>Ca(2+)</name>
        <dbReference type="ChEBI" id="CHEBI:29108"/>
    </ligand>
</feature>
<dbReference type="Gene3D" id="1.10.1400.10">
    <property type="match status" value="1"/>
</dbReference>